<name>A0A9P0IVZ4_9DIPT</name>
<dbReference type="Pfam" id="PF00001">
    <property type="entry name" value="7tm_1"/>
    <property type="match status" value="1"/>
</dbReference>
<dbReference type="PANTHER" id="PTHR24230:SF163">
    <property type="entry name" value="CORAZONIN RECEPTOR, ISOFORM B"/>
    <property type="match status" value="1"/>
</dbReference>
<comment type="similarity">
    <text evidence="2 10">Belongs to the G-protein coupled receptor 1 family.</text>
</comment>
<feature type="transmembrane region" description="Helical" evidence="11">
    <location>
        <begin position="311"/>
        <end position="338"/>
    </location>
</feature>
<accession>A0A9P0IVZ4</accession>
<dbReference type="FunFam" id="1.20.1070.10:FF:000319">
    <property type="entry name" value="Drm corazonin receptor"/>
    <property type="match status" value="1"/>
</dbReference>
<dbReference type="EMBL" id="OU895878">
    <property type="protein sequence ID" value="CAH1720114.1"/>
    <property type="molecule type" value="Genomic_DNA"/>
</dbReference>
<keyword evidence="3" id="KW-1003">Cell membrane</keyword>
<evidence type="ECO:0000256" key="10">
    <source>
        <dbReference type="RuleBase" id="RU000688"/>
    </source>
</evidence>
<dbReference type="AlphaFoldDB" id="A0A9P0IVZ4"/>
<evidence type="ECO:0000259" key="12">
    <source>
        <dbReference type="PROSITE" id="PS50262"/>
    </source>
</evidence>
<feature type="transmembrane region" description="Helical" evidence="11">
    <location>
        <begin position="245"/>
        <end position="269"/>
    </location>
</feature>
<feature type="transmembrane region" description="Helical" evidence="11">
    <location>
        <begin position="161"/>
        <end position="179"/>
    </location>
</feature>
<evidence type="ECO:0000313" key="13">
    <source>
        <dbReference type="EMBL" id="CAH1720114.1"/>
    </source>
</evidence>
<feature type="transmembrane region" description="Helical" evidence="11">
    <location>
        <begin position="350"/>
        <end position="370"/>
    </location>
</feature>
<evidence type="ECO:0000313" key="14">
    <source>
        <dbReference type="Proteomes" id="UP001153620"/>
    </source>
</evidence>
<feature type="transmembrane region" description="Helical" evidence="11">
    <location>
        <begin position="77"/>
        <end position="96"/>
    </location>
</feature>
<dbReference type="Proteomes" id="UP001153620">
    <property type="component" value="Chromosome 2"/>
</dbReference>
<dbReference type="InterPro" id="IPR000276">
    <property type="entry name" value="GPCR_Rhodpsn"/>
</dbReference>
<dbReference type="InterPro" id="IPR017452">
    <property type="entry name" value="GPCR_Rhodpsn_7TM"/>
</dbReference>
<feature type="transmembrane region" description="Helical" evidence="11">
    <location>
        <begin position="117"/>
        <end position="141"/>
    </location>
</feature>
<organism evidence="13 14">
    <name type="scientific">Chironomus riparius</name>
    <dbReference type="NCBI Taxonomy" id="315576"/>
    <lineage>
        <taxon>Eukaryota</taxon>
        <taxon>Metazoa</taxon>
        <taxon>Ecdysozoa</taxon>
        <taxon>Arthropoda</taxon>
        <taxon>Hexapoda</taxon>
        <taxon>Insecta</taxon>
        <taxon>Pterygota</taxon>
        <taxon>Neoptera</taxon>
        <taxon>Endopterygota</taxon>
        <taxon>Diptera</taxon>
        <taxon>Nematocera</taxon>
        <taxon>Chironomoidea</taxon>
        <taxon>Chironomidae</taxon>
        <taxon>Chironominae</taxon>
        <taxon>Chironomus</taxon>
    </lineage>
</organism>
<dbReference type="GO" id="GO:0035237">
    <property type="term" value="F:corazonin receptor activity"/>
    <property type="evidence" value="ECO:0007669"/>
    <property type="project" value="TreeGrafter"/>
</dbReference>
<feature type="transmembrane region" description="Helical" evidence="11">
    <location>
        <begin position="199"/>
        <end position="221"/>
    </location>
</feature>
<keyword evidence="6 10" id="KW-0297">G-protein coupled receptor</keyword>
<gene>
    <name evidence="13" type="ORF">CHIRRI_LOCUS7336</name>
</gene>
<evidence type="ECO:0000256" key="9">
    <source>
        <dbReference type="ARBA" id="ARBA00023224"/>
    </source>
</evidence>
<dbReference type="PROSITE" id="PS50262">
    <property type="entry name" value="G_PROTEIN_RECEP_F1_2"/>
    <property type="match status" value="1"/>
</dbReference>
<keyword evidence="5 11" id="KW-1133">Transmembrane helix</keyword>
<protein>
    <recommendedName>
        <fullName evidence="12">G-protein coupled receptors family 1 profile domain-containing protein</fullName>
    </recommendedName>
</protein>
<dbReference type="PROSITE" id="PS00237">
    <property type="entry name" value="G_PROTEIN_RECEP_F1_1"/>
    <property type="match status" value="1"/>
</dbReference>
<keyword evidence="9 10" id="KW-0807">Transducer</keyword>
<evidence type="ECO:0000256" key="7">
    <source>
        <dbReference type="ARBA" id="ARBA00023136"/>
    </source>
</evidence>
<evidence type="ECO:0000256" key="1">
    <source>
        <dbReference type="ARBA" id="ARBA00004651"/>
    </source>
</evidence>
<keyword evidence="8 10" id="KW-0675">Receptor</keyword>
<dbReference type="Gene3D" id="1.20.1070.10">
    <property type="entry name" value="Rhodopsin 7-helix transmembrane proteins"/>
    <property type="match status" value="1"/>
</dbReference>
<dbReference type="PRINTS" id="PR00237">
    <property type="entry name" value="GPCRRHODOPSN"/>
</dbReference>
<evidence type="ECO:0000256" key="6">
    <source>
        <dbReference type="ARBA" id="ARBA00023040"/>
    </source>
</evidence>
<comment type="subcellular location">
    <subcellularLocation>
        <location evidence="1">Cell membrane</location>
        <topology evidence="1">Multi-pass membrane protein</topology>
    </subcellularLocation>
</comment>
<evidence type="ECO:0000256" key="11">
    <source>
        <dbReference type="SAM" id="Phobius"/>
    </source>
</evidence>
<evidence type="ECO:0000256" key="4">
    <source>
        <dbReference type="ARBA" id="ARBA00022692"/>
    </source>
</evidence>
<evidence type="ECO:0000256" key="3">
    <source>
        <dbReference type="ARBA" id="ARBA00022475"/>
    </source>
</evidence>
<evidence type="ECO:0000256" key="2">
    <source>
        <dbReference type="ARBA" id="ARBA00010663"/>
    </source>
</evidence>
<dbReference type="PANTHER" id="PTHR24230">
    <property type="entry name" value="G-PROTEIN COUPLED RECEPTOR"/>
    <property type="match status" value="1"/>
</dbReference>
<dbReference type="SUPFAM" id="SSF81321">
    <property type="entry name" value="Family A G protein-coupled receptor-like"/>
    <property type="match status" value="1"/>
</dbReference>
<evidence type="ECO:0000256" key="5">
    <source>
        <dbReference type="ARBA" id="ARBA00022989"/>
    </source>
</evidence>
<proteinExistence type="inferred from homology"/>
<feature type="domain" description="G-protein coupled receptors family 1 profile" evidence="12">
    <location>
        <begin position="93"/>
        <end position="367"/>
    </location>
</feature>
<reference evidence="13" key="1">
    <citation type="submission" date="2022-01" db="EMBL/GenBank/DDBJ databases">
        <authorList>
            <person name="King R."/>
        </authorList>
    </citation>
    <scope>NUCLEOTIDE SEQUENCE</scope>
</reference>
<dbReference type="OrthoDB" id="199930at2759"/>
<reference evidence="13" key="2">
    <citation type="submission" date="2022-10" db="EMBL/GenBank/DDBJ databases">
        <authorList>
            <consortium name="ENA_rothamsted_submissions"/>
            <consortium name="culmorum"/>
            <person name="King R."/>
        </authorList>
    </citation>
    <scope>NUCLEOTIDE SEQUENCE</scope>
</reference>
<keyword evidence="4 10" id="KW-0812">Transmembrane</keyword>
<evidence type="ECO:0000256" key="8">
    <source>
        <dbReference type="ARBA" id="ARBA00023170"/>
    </source>
</evidence>
<sequence length="411" mass="47747">MMKKMIVPIETAQFYTSSMGNYGSTVEQDHTMLMALNLTNDELCVQLRENLTGLQQNQIDWASYGCDHAPHLTDKMIVKVIVLSLMGFASLIGNVATIWNIQKNRATRRALRHSCSAIYALILHLSVADILVTFFCIIGEALWSYTVEWLAGDVACKLVKIFQMFALYLSTNVLVLIGIDRWVAVKYPMKSKFLNTARFVVFIYVLSFILSLPQGFIFRVVRGPFMEEFHQCVTFGFYTALWQEQLYTCFTLVFMFIIPLLILVSSYISTFRTISSSERVFKLEATIHTDHIRRSDSNRQKLIHKAKMKSLRISVVIVAVFIICWTPYYAMMLIFMFMNPDERLSEDLQNGIFFFGMSNSLLNPIIYGAFQYQPIKKRRQYLKRRWFNFTSKPLNECNNCQKFEQLEYCDA</sequence>
<dbReference type="GO" id="GO:0005886">
    <property type="term" value="C:plasma membrane"/>
    <property type="evidence" value="ECO:0007669"/>
    <property type="project" value="UniProtKB-SubCell"/>
</dbReference>
<keyword evidence="14" id="KW-1185">Reference proteome</keyword>
<keyword evidence="7 11" id="KW-0472">Membrane</keyword>